<dbReference type="Pfam" id="PF23094">
    <property type="entry name" value="MBTPS1_3rd"/>
    <property type="match status" value="1"/>
</dbReference>
<dbReference type="GO" id="GO:0006508">
    <property type="term" value="P:proteolysis"/>
    <property type="evidence" value="ECO:0007669"/>
    <property type="project" value="UniProtKB-KW"/>
</dbReference>
<evidence type="ECO:0000259" key="7">
    <source>
        <dbReference type="Pfam" id="PF00082"/>
    </source>
</evidence>
<feature type="active site" description="Charge relay system" evidence="4">
    <location>
        <position position="289"/>
    </location>
</feature>
<evidence type="ECO:0000256" key="2">
    <source>
        <dbReference type="ARBA" id="ARBA00022670"/>
    </source>
</evidence>
<dbReference type="EMBL" id="MU070209">
    <property type="protein sequence ID" value="KAF5829056.1"/>
    <property type="molecule type" value="Genomic_DNA"/>
</dbReference>
<evidence type="ECO:0000256" key="1">
    <source>
        <dbReference type="ARBA" id="ARBA00011073"/>
    </source>
</evidence>
<evidence type="ECO:0000313" key="10">
    <source>
        <dbReference type="EMBL" id="KAF5829056.1"/>
    </source>
</evidence>
<dbReference type="Pfam" id="PF00082">
    <property type="entry name" value="Peptidase_S8"/>
    <property type="match status" value="1"/>
</dbReference>
<dbReference type="PANTHER" id="PTHR43806:SF7">
    <property type="entry name" value="MEMBRANE-BOUND TRANSCRIPTION FACTOR SITE-1 PROTEASE"/>
    <property type="match status" value="1"/>
</dbReference>
<dbReference type="Proteomes" id="UP000815325">
    <property type="component" value="Unassembled WGS sequence"/>
</dbReference>
<gene>
    <name evidence="10" type="ORF">DUNSADRAFT_16627</name>
</gene>
<dbReference type="InterPro" id="IPR022398">
    <property type="entry name" value="Peptidase_S8_His-AS"/>
</dbReference>
<feature type="domain" description="Peptidase S8/S53" evidence="7">
    <location>
        <begin position="306"/>
        <end position="520"/>
    </location>
</feature>
<feature type="region of interest" description="Disordered" evidence="5">
    <location>
        <begin position="138"/>
        <end position="271"/>
    </location>
</feature>
<feature type="signal peptide" evidence="6">
    <location>
        <begin position="1"/>
        <end position="24"/>
    </location>
</feature>
<evidence type="ECO:0000259" key="8">
    <source>
        <dbReference type="Pfam" id="PF23001"/>
    </source>
</evidence>
<keyword evidence="3 4" id="KW-0720">Serine protease</keyword>
<dbReference type="PROSITE" id="PS51892">
    <property type="entry name" value="SUBTILASE"/>
    <property type="match status" value="1"/>
</dbReference>
<dbReference type="GO" id="GO:0008233">
    <property type="term" value="F:peptidase activity"/>
    <property type="evidence" value="ECO:0007669"/>
    <property type="project" value="UniProtKB-KW"/>
</dbReference>
<proteinExistence type="inferred from homology"/>
<dbReference type="InterPro" id="IPR000209">
    <property type="entry name" value="Peptidase_S8/S53_dom"/>
</dbReference>
<keyword evidence="2 4" id="KW-0645">Protease</keyword>
<feature type="domain" description="Membrane-bound transcription factor site-1 protease-like N-terminal" evidence="8">
    <location>
        <begin position="43"/>
        <end position="119"/>
    </location>
</feature>
<dbReference type="PROSITE" id="PS00137">
    <property type="entry name" value="SUBTILASE_HIS"/>
    <property type="match status" value="1"/>
</dbReference>
<feature type="domain" description="MBTPS1 third" evidence="9">
    <location>
        <begin position="541"/>
        <end position="564"/>
    </location>
</feature>
<protein>
    <submittedName>
        <fullName evidence="10">Membrane-bound transcription factor site-1 protease</fullName>
    </submittedName>
</protein>
<keyword evidence="6" id="KW-0732">Signal</keyword>
<dbReference type="InterPro" id="IPR057060">
    <property type="entry name" value="MBTPS1_3rd"/>
</dbReference>
<evidence type="ECO:0000256" key="6">
    <source>
        <dbReference type="SAM" id="SignalP"/>
    </source>
</evidence>
<dbReference type="Pfam" id="PF23001">
    <property type="entry name" value="MBTP1_N"/>
    <property type="match status" value="1"/>
</dbReference>
<dbReference type="InterPro" id="IPR055143">
    <property type="entry name" value="MBTP1_N"/>
</dbReference>
<evidence type="ECO:0000313" key="11">
    <source>
        <dbReference type="Proteomes" id="UP000815325"/>
    </source>
</evidence>
<dbReference type="InterPro" id="IPR036852">
    <property type="entry name" value="Peptidase_S8/S53_dom_sf"/>
</dbReference>
<comment type="similarity">
    <text evidence="1 4">Belongs to the peptidase S8 family.</text>
</comment>
<dbReference type="SUPFAM" id="SSF52743">
    <property type="entry name" value="Subtilisin-like"/>
    <property type="match status" value="1"/>
</dbReference>
<feature type="compositionally biased region" description="Basic and acidic residues" evidence="5">
    <location>
        <begin position="250"/>
        <end position="264"/>
    </location>
</feature>
<feature type="compositionally biased region" description="Acidic residues" evidence="5">
    <location>
        <begin position="228"/>
        <end position="239"/>
    </location>
</feature>
<feature type="chain" id="PRO_5045082849" evidence="6">
    <location>
        <begin position="25"/>
        <end position="572"/>
    </location>
</feature>
<reference evidence="10" key="1">
    <citation type="submission" date="2017-08" db="EMBL/GenBank/DDBJ databases">
        <authorList>
            <person name="Polle J.E."/>
            <person name="Barry K."/>
            <person name="Cushman J."/>
            <person name="Schmutz J."/>
            <person name="Tran D."/>
            <person name="Hathwaick L.T."/>
            <person name="Yim W.C."/>
            <person name="Jenkins J."/>
            <person name="Mckie-Krisberg Z.M."/>
            <person name="Prochnik S."/>
            <person name="Lindquist E."/>
            <person name="Dockter R.B."/>
            <person name="Adam C."/>
            <person name="Molina H."/>
            <person name="Bunkerborg J."/>
            <person name="Jin E."/>
            <person name="Buchheim M."/>
            <person name="Magnuson J."/>
        </authorList>
    </citation>
    <scope>NUCLEOTIDE SEQUENCE</scope>
    <source>
        <strain evidence="10">CCAP 19/18</strain>
    </source>
</reference>
<evidence type="ECO:0000256" key="5">
    <source>
        <dbReference type="SAM" id="MobiDB-lite"/>
    </source>
</evidence>
<comment type="caution">
    <text evidence="10">The sequence shown here is derived from an EMBL/GenBank/DDBJ whole genome shotgun (WGS) entry which is preliminary data.</text>
</comment>
<evidence type="ECO:0000256" key="3">
    <source>
        <dbReference type="ARBA" id="ARBA00022825"/>
    </source>
</evidence>
<feature type="active site" description="Charge relay system" evidence="4">
    <location>
        <position position="467"/>
    </location>
</feature>
<name>A0ABQ7G374_DUNSA</name>
<keyword evidence="11" id="KW-1185">Reference proteome</keyword>
<organism evidence="10 11">
    <name type="scientific">Dunaliella salina</name>
    <name type="common">Green alga</name>
    <name type="synonym">Protococcus salinus</name>
    <dbReference type="NCBI Taxonomy" id="3046"/>
    <lineage>
        <taxon>Eukaryota</taxon>
        <taxon>Viridiplantae</taxon>
        <taxon>Chlorophyta</taxon>
        <taxon>core chlorophytes</taxon>
        <taxon>Chlorophyceae</taxon>
        <taxon>CS clade</taxon>
        <taxon>Chlamydomonadales</taxon>
        <taxon>Dunaliellaceae</taxon>
        <taxon>Dunaliella</taxon>
    </lineage>
</organism>
<evidence type="ECO:0000256" key="4">
    <source>
        <dbReference type="PROSITE-ProRule" id="PRU01240"/>
    </source>
</evidence>
<accession>A0ABQ7G374</accession>
<keyword evidence="4" id="KW-0378">Hydrolase</keyword>
<dbReference type="InterPro" id="IPR050131">
    <property type="entry name" value="Peptidase_S8_subtilisin-like"/>
</dbReference>
<feature type="compositionally biased region" description="Acidic residues" evidence="5">
    <location>
        <begin position="186"/>
        <end position="196"/>
    </location>
</feature>
<dbReference type="Gene3D" id="3.40.50.200">
    <property type="entry name" value="Peptidase S8/S53 domain"/>
    <property type="match status" value="1"/>
</dbReference>
<evidence type="ECO:0000259" key="9">
    <source>
        <dbReference type="Pfam" id="PF23094"/>
    </source>
</evidence>
<feature type="active site" description="Charge relay system" evidence="4">
    <location>
        <position position="319"/>
    </location>
</feature>
<sequence length="572" mass="61939">MQRCRHSALSVLAVLLISSLCAKSQPQEAEQQCLAEEEQQLAHWIVRFKAYDSHEHLHAYLSQGLEGLGDGAWAWVDRENLASSIPTDFALLAISSALQPALSHALLQLPLVRDMHPDRRLQGSLKWVPEGRLADAMGMGAGADGADFNDEGEVAGQDLSQSGAGEAEGMDAEGGVDNNEIRDDGVAEGEDVEEFDVSVTKRPGRFSTPFLMQPEDDDGEGSEGGWEGVDDAGEMEEEESWRGGSSSADGEEHSDSRGHWDGLRQQEVGSSGQRRLLGRISVTSMLQADRIWELGYSGHGVKGRSDWTHQRAFSDGLGHGSFVAGVISSNAKECPGFAPDVELHTFKVFTDDQVSYTSWFLDAFNYAIFSKVNIINLSIGGPDFLDHPFVDKVLEVTSNGIMMVSAIGNDGPLFGTLNNPADQNDVIGVGGIDDNNNIASFSSRPQNGIAFGGWASRVYSRLHRCTSVASPVAAGAVCLLASTVPAQRRWSVLNPASMKQALIEGADRLQRLSMYEQGAGRINLLKSMKILQDYQVRASVVPASLDLEQCPYSWPYCLQPLYTGERVRSGCG</sequence>
<dbReference type="PANTHER" id="PTHR43806">
    <property type="entry name" value="PEPTIDASE S8"/>
    <property type="match status" value="1"/>
</dbReference>